<evidence type="ECO:0000256" key="5">
    <source>
        <dbReference type="PIRSR" id="PIRSR001221-1"/>
    </source>
</evidence>
<comment type="catalytic activity">
    <reaction evidence="1">
        <text>a monocarboxylic acid amide + H2O = a monocarboxylate + NH4(+)</text>
        <dbReference type="Rhea" id="RHEA:12020"/>
        <dbReference type="ChEBI" id="CHEBI:15377"/>
        <dbReference type="ChEBI" id="CHEBI:28938"/>
        <dbReference type="ChEBI" id="CHEBI:35757"/>
        <dbReference type="ChEBI" id="CHEBI:83628"/>
        <dbReference type="EC" id="3.5.1.4"/>
    </reaction>
</comment>
<dbReference type="PANTHER" id="PTHR46072">
    <property type="entry name" value="AMIDASE-RELATED-RELATED"/>
    <property type="match status" value="1"/>
</dbReference>
<dbReference type="EMBL" id="CP086720">
    <property type="protein sequence ID" value="WOO86028.1"/>
    <property type="molecule type" value="Genomic_DNA"/>
</dbReference>
<evidence type="ECO:0000256" key="1">
    <source>
        <dbReference type="ARBA" id="ARBA00001311"/>
    </source>
</evidence>
<reference evidence="8" key="1">
    <citation type="submission" date="2023-10" db="EMBL/GenBank/DDBJ databases">
        <authorList>
            <person name="Noh H."/>
        </authorList>
    </citation>
    <scope>NUCLEOTIDE SEQUENCE</scope>
    <source>
        <strain evidence="8">DUCC4014</strain>
    </source>
</reference>
<dbReference type="Pfam" id="PF01425">
    <property type="entry name" value="Amidase"/>
    <property type="match status" value="1"/>
</dbReference>
<proteinExistence type="inferred from homology"/>
<dbReference type="InterPro" id="IPR036928">
    <property type="entry name" value="AS_sf"/>
</dbReference>
<evidence type="ECO:0000256" key="6">
    <source>
        <dbReference type="PIRSR" id="PIRSR001221-2"/>
    </source>
</evidence>
<dbReference type="EC" id="3.5.1.4" evidence="3"/>
<dbReference type="InterPro" id="IPR020556">
    <property type="entry name" value="Amidase_CS"/>
</dbReference>
<dbReference type="Proteomes" id="UP000827549">
    <property type="component" value="Chromosome 7"/>
</dbReference>
<feature type="active site" description="Acyl-ester intermediate" evidence="5">
    <location>
        <position position="235"/>
    </location>
</feature>
<feature type="binding site" evidence="6">
    <location>
        <position position="186"/>
    </location>
    <ligand>
        <name>substrate</name>
    </ligand>
</feature>
<feature type="binding site" evidence="6">
    <location>
        <begin position="232"/>
        <end position="235"/>
    </location>
    <ligand>
        <name>substrate</name>
    </ligand>
</feature>
<feature type="binding site" evidence="6">
    <location>
        <position position="211"/>
    </location>
    <ligand>
        <name>substrate</name>
    </ligand>
</feature>
<dbReference type="Gene3D" id="3.90.1300.10">
    <property type="entry name" value="Amidase signature (AS) domain"/>
    <property type="match status" value="1"/>
</dbReference>
<keyword evidence="4" id="KW-0378">Hydrolase</keyword>
<feature type="active site" description="Charge relay system" evidence="5">
    <location>
        <position position="135"/>
    </location>
</feature>
<dbReference type="InterPro" id="IPR023631">
    <property type="entry name" value="Amidase_dom"/>
</dbReference>
<accession>A0AAF0YG77</accession>
<protein>
    <recommendedName>
        <fullName evidence="3">amidase</fullName>
        <ecNumber evidence="3">3.5.1.4</ecNumber>
    </recommendedName>
</protein>
<dbReference type="SUPFAM" id="SSF75304">
    <property type="entry name" value="Amidase signature (AS) enzymes"/>
    <property type="match status" value="1"/>
</dbReference>
<dbReference type="PROSITE" id="PS00571">
    <property type="entry name" value="AMIDASES"/>
    <property type="match status" value="1"/>
</dbReference>
<keyword evidence="9" id="KW-1185">Reference proteome</keyword>
<evidence type="ECO:0000256" key="2">
    <source>
        <dbReference type="ARBA" id="ARBA00009199"/>
    </source>
</evidence>
<dbReference type="RefSeq" id="XP_062632054.1">
    <property type="nucleotide sequence ID" value="XM_062776070.1"/>
</dbReference>
<dbReference type="GO" id="GO:0004040">
    <property type="term" value="F:amidase activity"/>
    <property type="evidence" value="ECO:0007669"/>
    <property type="project" value="UniProtKB-EC"/>
</dbReference>
<dbReference type="AlphaFoldDB" id="A0AAF0YG77"/>
<comment type="similarity">
    <text evidence="2">Belongs to the amidase family.</text>
</comment>
<evidence type="ECO:0000313" key="9">
    <source>
        <dbReference type="Proteomes" id="UP000827549"/>
    </source>
</evidence>
<dbReference type="PIRSF" id="PIRSF001221">
    <property type="entry name" value="Amidase_fungi"/>
    <property type="match status" value="1"/>
</dbReference>
<gene>
    <name evidence="8" type="primary">SPCC550.07_3</name>
    <name evidence="8" type="ORF">LOC62_07G009517</name>
</gene>
<evidence type="ECO:0000259" key="7">
    <source>
        <dbReference type="Pfam" id="PF01425"/>
    </source>
</evidence>
<dbReference type="GeneID" id="87812678"/>
<name>A0AAF0YG77_9TREE</name>
<feature type="active site" description="Charge relay system" evidence="5">
    <location>
        <position position="211"/>
    </location>
</feature>
<evidence type="ECO:0000313" key="8">
    <source>
        <dbReference type="EMBL" id="WOO86028.1"/>
    </source>
</evidence>
<organism evidence="8 9">
    <name type="scientific">Vanrija pseudolonga</name>
    <dbReference type="NCBI Taxonomy" id="143232"/>
    <lineage>
        <taxon>Eukaryota</taxon>
        <taxon>Fungi</taxon>
        <taxon>Dikarya</taxon>
        <taxon>Basidiomycota</taxon>
        <taxon>Agaricomycotina</taxon>
        <taxon>Tremellomycetes</taxon>
        <taxon>Trichosporonales</taxon>
        <taxon>Trichosporonaceae</taxon>
        <taxon>Vanrija</taxon>
    </lineage>
</organism>
<dbReference type="PANTHER" id="PTHR46072:SF4">
    <property type="entry name" value="AMIDASE C550.07-RELATED"/>
    <property type="match status" value="1"/>
</dbReference>
<sequence>MTPTAILPDASARIAQVLSERDATIPAEWRLPKSFSIPQNTTSILRTSGILSDEELQLIDLSALQLAKAIAERRYTAVQATTAYAKAGALAQQATNCLVEMFVPEALERARRLDDILAATGKVVGPLHGVPISIKDHMDIKGHESPSGFLCCVGESMADEDAHAVGILRDAGAVFYCTETTNPQSIMHLECSGYWGATTNPHNTKLTCGGSSGGEGAILGFKGSPFGLGSDIGGSLRSPAANCGIYTFKPTAGRLPKGGMRSPARKGGYEGILVTHGPMGRHIDDLGMYMRLVLSSEPWRLDPRVLYMPWREVTLPRKLRVGVLRDDGVVRPVKPIRRAMAHVVDRLEKDGRFEVVEYAPYKDKEAWDILRRLYWPDGGKSVRHLLDRSGEPTRPMTEWIISQSEGKEMDLAEYYSFVNARDELRLEVAKHWYAQGVDVVLGPVGPTPAPLLETAKYWGYTSYWNLVNYPAGVFPTGLSVVPGLDREDPQELYHPRNQTEAYILDTYASTTHVDAPICLQVIGYIGYDEETLAAMERIVEAVGAPQV</sequence>
<feature type="domain" description="Amidase" evidence="7">
    <location>
        <begin position="80"/>
        <end position="532"/>
    </location>
</feature>
<evidence type="ECO:0000256" key="3">
    <source>
        <dbReference type="ARBA" id="ARBA00012922"/>
    </source>
</evidence>
<evidence type="ECO:0000256" key="4">
    <source>
        <dbReference type="ARBA" id="ARBA00022801"/>
    </source>
</evidence>